<keyword evidence="3" id="KW-1185">Reference proteome</keyword>
<proteinExistence type="predicted"/>
<dbReference type="STRING" id="1144548.SAMN05443287_101418"/>
<gene>
    <name evidence="2" type="ORF">SAMN05443287_101418</name>
</gene>
<protein>
    <recommendedName>
        <fullName evidence="1">DUF5753 domain-containing protein</fullName>
    </recommendedName>
</protein>
<reference evidence="3" key="1">
    <citation type="submission" date="2016-10" db="EMBL/GenBank/DDBJ databases">
        <authorList>
            <person name="Varghese N."/>
            <person name="Submissions S."/>
        </authorList>
    </citation>
    <scope>NUCLEOTIDE SEQUENCE [LARGE SCALE GENOMIC DNA]</scope>
    <source>
        <strain evidence="3">CGMCC 4.7038</strain>
    </source>
</reference>
<dbReference type="AlphaFoldDB" id="A0A1H6S833"/>
<evidence type="ECO:0000313" key="3">
    <source>
        <dbReference type="Proteomes" id="UP000198707"/>
    </source>
</evidence>
<evidence type="ECO:0000313" key="2">
    <source>
        <dbReference type="EMBL" id="SEI59582.1"/>
    </source>
</evidence>
<dbReference type="EMBL" id="FNYV01000001">
    <property type="protein sequence ID" value="SEI59582.1"/>
    <property type="molecule type" value="Genomic_DNA"/>
</dbReference>
<evidence type="ECO:0000259" key="1">
    <source>
        <dbReference type="Pfam" id="PF19054"/>
    </source>
</evidence>
<dbReference type="Proteomes" id="UP000198707">
    <property type="component" value="Unassembled WGS sequence"/>
</dbReference>
<organism evidence="2 3">
    <name type="scientific">Micromonospora phaseoli</name>
    <dbReference type="NCBI Taxonomy" id="1144548"/>
    <lineage>
        <taxon>Bacteria</taxon>
        <taxon>Bacillati</taxon>
        <taxon>Actinomycetota</taxon>
        <taxon>Actinomycetes</taxon>
        <taxon>Micromonosporales</taxon>
        <taxon>Micromonosporaceae</taxon>
        <taxon>Micromonospora</taxon>
    </lineage>
</organism>
<accession>A0A1H6S833</accession>
<sequence>MRQDETTRGGVTETGSTVPRRELGRLLRQTREKAGIGLEAAASDLEWSRAKMYDEVIPRWFQLYVGLESAANRIRSYEQSLIPGLLQTPEYTAEVARCRPGITDDEVAKLVELRLERQRILTRRRPTAPMLDEGLLHRSLPGMSRQIAKLIEAGEAPNVSVRIAPLNGKLNRAAVAGSFVILDFPVKGARSAEPTTVYNESLSGALYLDRLDEVRAYAEVWNQLSAAALSSEESRTLLRRIMERHHD</sequence>
<dbReference type="InterPro" id="IPR043917">
    <property type="entry name" value="DUF5753"/>
</dbReference>
<dbReference type="Pfam" id="PF19054">
    <property type="entry name" value="DUF5753"/>
    <property type="match status" value="1"/>
</dbReference>
<name>A0A1H6S833_9ACTN</name>
<feature type="domain" description="DUF5753" evidence="1">
    <location>
        <begin position="62"/>
        <end position="240"/>
    </location>
</feature>